<organism evidence="14 15">
    <name type="scientific">Aestuariibaculum marinum</name>
    <dbReference type="NCBI Taxonomy" id="2683592"/>
    <lineage>
        <taxon>Bacteria</taxon>
        <taxon>Pseudomonadati</taxon>
        <taxon>Bacteroidota</taxon>
        <taxon>Flavobacteriia</taxon>
        <taxon>Flavobacteriales</taxon>
        <taxon>Flavobacteriaceae</taxon>
    </lineage>
</organism>
<dbReference type="InterPro" id="IPR044946">
    <property type="entry name" value="Restrct_endonuc_typeI_TRD_sf"/>
</dbReference>
<dbReference type="PANTHER" id="PTHR42933">
    <property type="entry name" value="SLR6095 PROTEIN"/>
    <property type="match status" value="1"/>
</dbReference>
<keyword evidence="6" id="KW-0949">S-adenosyl-L-methionine</keyword>
<keyword evidence="7" id="KW-0680">Restriction system</keyword>
<dbReference type="PANTHER" id="PTHR42933:SF3">
    <property type="entry name" value="TYPE I RESTRICTION ENZYME MJAVIII METHYLASE SUBUNIT"/>
    <property type="match status" value="1"/>
</dbReference>
<comment type="caution">
    <text evidence="14">The sequence shown here is derived from an EMBL/GenBank/DDBJ whole genome shotgun (WGS) entry which is preliminary data.</text>
</comment>
<sequence>MRELNSVEIKQVEMLEAKVSSMFNVFRREGLSSEDFDVLLFLLSMYNEGVISSNSLSYFVITHRSILDELKHIEESKARYFNQVYFIFEDALNKLGDDGFCNILQELVLLDTKVLSAYFPYIFDSVLYQISSSQGRAGGQFIQPREITRLICELADLPEGSKVFNPFAGVASFNIYFKEEQFYYGQELNSRMWALGILRLIANNRIENVDYVCEDSISNWPEDSEKFDLVVANPPFGPIRRLKRDFNSPNIRSIEHFLMEYGVRSLNTSGKLIAVLPVGFLFRGAKEKELREYLVEQDILETIIALPGGLLLNTGIPLIVLVINKNKVHSEKVRFIDAKDFVVSKNRNQRILDDKSLIQFLRKSKNSGNVADYDNVLGVNEPGAVYGNVDQVSEKDIERLVDVSEIKDSDYNLNVPRYFQKKIEGVKLGNFIEVFRGVRGVLEDKNIKFVRIKNLKDDPVDYKLSISQIDEANPFELRNGQLIEESCLLLAMRWKTLKPTYFEYTGTPVFINSDILPCKINSRVADTAFLVNEFHAGYVQDQLEAFRQGTTIPMLRRSDLLEVVIELPTLEEQRAKVKGLQEVSARLKELEEEKNALVHGKAVTQFNEFASLKHTLGRPRQNILDWTDNIIHFLNTNPDGFEVLNKSFKDYYEMDMLAVLQEIKRDINFMTEVLEKGENGFVVQNYEKSIIPLSEINGLINQLSGNGFNFKIKPLSLKSENLKKRGVYGNKTLLLTLIDNLLTNADKYGFETKELNNEVVFELTEVDNNLLMEIRNNGKPFPPKFDREKFITKYSTADSNFGTGLGGYDINRIAVEFQNPDWELILNTDPIYPVIFRFQFPIKLIN</sequence>
<evidence type="ECO:0000259" key="13">
    <source>
        <dbReference type="Pfam" id="PF02518"/>
    </source>
</evidence>
<dbReference type="Gene3D" id="3.30.565.10">
    <property type="entry name" value="Histidine kinase-like ATPase, C-terminal domain"/>
    <property type="match status" value="1"/>
</dbReference>
<reference evidence="14 15" key="1">
    <citation type="journal article" date="2018" name="J. Microbiol.">
        <title>Aestuariibaculum marinum sp. nov., a marine bacterium isolated from seawater in South Korea.</title>
        <authorList>
            <person name="Choi J."/>
            <person name="Lee D."/>
            <person name="Jang J.H."/>
            <person name="Cha S."/>
            <person name="Seo T."/>
        </authorList>
    </citation>
    <scope>NUCLEOTIDE SEQUENCE [LARGE SCALE GENOMIC DNA]</scope>
    <source>
        <strain evidence="14 15">IP7</strain>
    </source>
</reference>
<dbReference type="Proteomes" id="UP000621516">
    <property type="component" value="Unassembled WGS sequence"/>
</dbReference>
<evidence type="ECO:0000256" key="2">
    <source>
        <dbReference type="ARBA" id="ARBA00010923"/>
    </source>
</evidence>
<comment type="similarity">
    <text evidence="1">Belongs to the N(4)/N(6)-methyltransferase family.</text>
</comment>
<dbReference type="Pfam" id="PF01420">
    <property type="entry name" value="Methylase_S"/>
    <property type="match status" value="1"/>
</dbReference>
<dbReference type="SUPFAM" id="SSF116734">
    <property type="entry name" value="DNA methylase specificity domain"/>
    <property type="match status" value="1"/>
</dbReference>
<keyword evidence="15" id="KW-1185">Reference proteome</keyword>
<dbReference type="InterPro" id="IPR036890">
    <property type="entry name" value="HATPase_C_sf"/>
</dbReference>
<dbReference type="InterPro" id="IPR029063">
    <property type="entry name" value="SAM-dependent_MTases_sf"/>
</dbReference>
<comment type="catalytic activity">
    <reaction evidence="9">
        <text>a 2'-deoxyadenosine in DNA + S-adenosyl-L-methionine = an N(6)-methyl-2'-deoxyadenosine in DNA + S-adenosyl-L-homocysteine + H(+)</text>
        <dbReference type="Rhea" id="RHEA:15197"/>
        <dbReference type="Rhea" id="RHEA-COMP:12418"/>
        <dbReference type="Rhea" id="RHEA-COMP:12419"/>
        <dbReference type="ChEBI" id="CHEBI:15378"/>
        <dbReference type="ChEBI" id="CHEBI:57856"/>
        <dbReference type="ChEBI" id="CHEBI:59789"/>
        <dbReference type="ChEBI" id="CHEBI:90615"/>
        <dbReference type="ChEBI" id="CHEBI:90616"/>
        <dbReference type="EC" id="2.1.1.72"/>
    </reaction>
</comment>
<dbReference type="InterPro" id="IPR051537">
    <property type="entry name" value="DNA_Adenine_Mtase"/>
</dbReference>
<dbReference type="GO" id="GO:0032259">
    <property type="term" value="P:methylation"/>
    <property type="evidence" value="ECO:0007669"/>
    <property type="project" value="UniProtKB-KW"/>
</dbReference>
<evidence type="ECO:0000256" key="3">
    <source>
        <dbReference type="ARBA" id="ARBA00011900"/>
    </source>
</evidence>
<dbReference type="InterPro" id="IPR003594">
    <property type="entry name" value="HATPase_dom"/>
</dbReference>
<evidence type="ECO:0000256" key="10">
    <source>
        <dbReference type="SAM" id="Coils"/>
    </source>
</evidence>
<accession>A0A8J6Q531</accession>
<dbReference type="Pfam" id="PF02518">
    <property type="entry name" value="HATPase_c"/>
    <property type="match status" value="1"/>
</dbReference>
<dbReference type="GO" id="GO:0008170">
    <property type="term" value="F:N-methyltransferase activity"/>
    <property type="evidence" value="ECO:0007669"/>
    <property type="project" value="InterPro"/>
</dbReference>
<keyword evidence="4 14" id="KW-0489">Methyltransferase</keyword>
<dbReference type="GO" id="GO:0003677">
    <property type="term" value="F:DNA binding"/>
    <property type="evidence" value="ECO:0007669"/>
    <property type="project" value="UniProtKB-KW"/>
</dbReference>
<feature type="coiled-coil region" evidence="10">
    <location>
        <begin position="570"/>
        <end position="600"/>
    </location>
</feature>
<dbReference type="PRINTS" id="PR00507">
    <property type="entry name" value="N12N6MTFRASE"/>
</dbReference>
<dbReference type="GO" id="GO:0009307">
    <property type="term" value="P:DNA restriction-modification system"/>
    <property type="evidence" value="ECO:0007669"/>
    <property type="project" value="UniProtKB-KW"/>
</dbReference>
<evidence type="ECO:0000256" key="1">
    <source>
        <dbReference type="ARBA" id="ARBA00006594"/>
    </source>
</evidence>
<dbReference type="EC" id="2.1.1.72" evidence="3"/>
<feature type="domain" description="DNA methylase adenine-specific" evidence="12">
    <location>
        <begin position="122"/>
        <end position="422"/>
    </location>
</feature>
<keyword evidence="8" id="KW-0238">DNA-binding</keyword>
<comment type="similarity">
    <text evidence="2">Belongs to the type-I restriction system S methylase family.</text>
</comment>
<dbReference type="SUPFAM" id="SSF53335">
    <property type="entry name" value="S-adenosyl-L-methionine-dependent methyltransferases"/>
    <property type="match status" value="1"/>
</dbReference>
<dbReference type="InterPro" id="IPR002052">
    <property type="entry name" value="DNA_methylase_N6_adenine_CS"/>
</dbReference>
<dbReference type="Pfam" id="PF02384">
    <property type="entry name" value="N6_Mtase"/>
    <property type="match status" value="1"/>
</dbReference>
<dbReference type="InterPro" id="IPR000055">
    <property type="entry name" value="Restrct_endonuc_typeI_TRD"/>
</dbReference>
<evidence type="ECO:0000259" key="11">
    <source>
        <dbReference type="Pfam" id="PF01420"/>
    </source>
</evidence>
<dbReference type="RefSeq" id="WP_188223725.1">
    <property type="nucleotide sequence ID" value="NZ_JACVXD010000005.1"/>
</dbReference>
<dbReference type="Gene3D" id="3.90.220.20">
    <property type="entry name" value="DNA methylase specificity domains"/>
    <property type="match status" value="1"/>
</dbReference>
<dbReference type="GO" id="GO:0009007">
    <property type="term" value="F:site-specific DNA-methyltransferase (adenine-specific) activity"/>
    <property type="evidence" value="ECO:0007669"/>
    <property type="project" value="UniProtKB-EC"/>
</dbReference>
<evidence type="ECO:0000256" key="9">
    <source>
        <dbReference type="ARBA" id="ARBA00047942"/>
    </source>
</evidence>
<dbReference type="PROSITE" id="PS00092">
    <property type="entry name" value="N6_MTASE"/>
    <property type="match status" value="1"/>
</dbReference>
<dbReference type="EMBL" id="JACVXD010000005">
    <property type="protein sequence ID" value="MBD0824424.1"/>
    <property type="molecule type" value="Genomic_DNA"/>
</dbReference>
<name>A0A8J6Q531_9FLAO</name>
<evidence type="ECO:0000256" key="6">
    <source>
        <dbReference type="ARBA" id="ARBA00022691"/>
    </source>
</evidence>
<feature type="domain" description="Histidine kinase/HSP90-like ATPase" evidence="13">
    <location>
        <begin position="730"/>
        <end position="816"/>
    </location>
</feature>
<feature type="domain" description="Type I restriction modification DNA specificity" evidence="11">
    <location>
        <begin position="532"/>
        <end position="596"/>
    </location>
</feature>
<evidence type="ECO:0000256" key="5">
    <source>
        <dbReference type="ARBA" id="ARBA00022679"/>
    </source>
</evidence>
<dbReference type="CDD" id="cd02440">
    <property type="entry name" value="AdoMet_MTases"/>
    <property type="match status" value="1"/>
</dbReference>
<dbReference type="AlphaFoldDB" id="A0A8J6Q531"/>
<dbReference type="SUPFAM" id="SSF55874">
    <property type="entry name" value="ATPase domain of HSP90 chaperone/DNA topoisomerase II/histidine kinase"/>
    <property type="match status" value="1"/>
</dbReference>
<evidence type="ECO:0000313" key="14">
    <source>
        <dbReference type="EMBL" id="MBD0824424.1"/>
    </source>
</evidence>
<evidence type="ECO:0000256" key="4">
    <source>
        <dbReference type="ARBA" id="ARBA00022603"/>
    </source>
</evidence>
<dbReference type="InterPro" id="IPR003356">
    <property type="entry name" value="DNA_methylase_A-5"/>
</dbReference>
<gene>
    <name evidence="14" type="ORF">ICJ85_10395</name>
</gene>
<evidence type="ECO:0000256" key="7">
    <source>
        <dbReference type="ARBA" id="ARBA00022747"/>
    </source>
</evidence>
<proteinExistence type="inferred from homology"/>
<evidence type="ECO:0000259" key="12">
    <source>
        <dbReference type="Pfam" id="PF02384"/>
    </source>
</evidence>
<dbReference type="Gene3D" id="3.40.50.150">
    <property type="entry name" value="Vaccinia Virus protein VP39"/>
    <property type="match status" value="1"/>
</dbReference>
<keyword evidence="10" id="KW-0175">Coiled coil</keyword>
<evidence type="ECO:0000256" key="8">
    <source>
        <dbReference type="ARBA" id="ARBA00023125"/>
    </source>
</evidence>
<evidence type="ECO:0000313" key="15">
    <source>
        <dbReference type="Proteomes" id="UP000621516"/>
    </source>
</evidence>
<keyword evidence="5" id="KW-0808">Transferase</keyword>
<protein>
    <recommendedName>
        <fullName evidence="3">site-specific DNA-methyltransferase (adenine-specific)</fullName>
        <ecNumber evidence="3">2.1.1.72</ecNumber>
    </recommendedName>
</protein>